<dbReference type="EC" id="4.1.2.25" evidence="6"/>
<dbReference type="GO" id="GO:0046656">
    <property type="term" value="P:folic acid biosynthetic process"/>
    <property type="evidence" value="ECO:0007669"/>
    <property type="project" value="UniProtKB-UniRule"/>
</dbReference>
<comment type="catalytic activity">
    <reaction evidence="1 6">
        <text>7,8-dihydroneopterin = 6-hydroxymethyl-7,8-dihydropterin + glycolaldehyde</text>
        <dbReference type="Rhea" id="RHEA:10540"/>
        <dbReference type="ChEBI" id="CHEBI:17001"/>
        <dbReference type="ChEBI" id="CHEBI:17071"/>
        <dbReference type="ChEBI" id="CHEBI:44841"/>
        <dbReference type="EC" id="4.1.2.25"/>
    </reaction>
</comment>
<organism evidence="8 9">
    <name type="scientific">Legionella jordanis</name>
    <dbReference type="NCBI Taxonomy" id="456"/>
    <lineage>
        <taxon>Bacteria</taxon>
        <taxon>Pseudomonadati</taxon>
        <taxon>Pseudomonadota</taxon>
        <taxon>Gammaproteobacteria</taxon>
        <taxon>Legionellales</taxon>
        <taxon>Legionellaceae</taxon>
        <taxon>Legionella</taxon>
    </lineage>
</organism>
<dbReference type="GO" id="GO:0004150">
    <property type="term" value="F:dihydroneopterin aldolase activity"/>
    <property type="evidence" value="ECO:0007669"/>
    <property type="project" value="UniProtKB-UniRule"/>
</dbReference>
<dbReference type="EMBL" id="LNYJ01000011">
    <property type="protein sequence ID" value="KTD16768.1"/>
    <property type="molecule type" value="Genomic_DNA"/>
</dbReference>
<name>A0A0W0V9J7_9GAMM</name>
<dbReference type="GO" id="GO:0005737">
    <property type="term" value="C:cytoplasm"/>
    <property type="evidence" value="ECO:0007669"/>
    <property type="project" value="TreeGrafter"/>
</dbReference>
<dbReference type="OrthoDB" id="9810587at2"/>
<dbReference type="InterPro" id="IPR006156">
    <property type="entry name" value="Dihydroneopterin_aldolase"/>
</dbReference>
<dbReference type="PANTHER" id="PTHR42844">
    <property type="entry name" value="DIHYDRONEOPTERIN ALDOLASE 1-RELATED"/>
    <property type="match status" value="1"/>
</dbReference>
<feature type="domain" description="Dihydroneopterin aldolase/epimerase" evidence="7">
    <location>
        <begin position="4"/>
        <end position="112"/>
    </location>
</feature>
<keyword evidence="9" id="KW-1185">Reference proteome</keyword>
<dbReference type="Proteomes" id="UP000055035">
    <property type="component" value="Unassembled WGS sequence"/>
</dbReference>
<dbReference type="GO" id="GO:0046654">
    <property type="term" value="P:tetrahydrofolate biosynthetic process"/>
    <property type="evidence" value="ECO:0007669"/>
    <property type="project" value="UniProtKB-UniRule"/>
</dbReference>
<comment type="pathway">
    <text evidence="2 6">Cofactor biosynthesis; tetrahydrofolate biosynthesis; 2-amino-4-hydroxy-6-hydroxymethyl-7,8-dihydropteridine diphosphate from 7,8-dihydroneopterin triphosphate: step 3/4.</text>
</comment>
<sequence>MDLLQIKNLQVNTRIGVHDWEQQILQRLSIDVSIPIDCSTCNDDLGGTIDYAQLCTEITAYVESSSFHLIETAANCIAERIKANFNISQLTVSVSKPHAIKNAGDVRVTITR</sequence>
<keyword evidence="5 6" id="KW-0456">Lyase</keyword>
<dbReference type="Pfam" id="PF02152">
    <property type="entry name" value="FolB"/>
    <property type="match status" value="1"/>
</dbReference>
<dbReference type="PANTHER" id="PTHR42844:SF1">
    <property type="entry name" value="DIHYDRONEOPTERIN ALDOLASE 1-RELATED"/>
    <property type="match status" value="1"/>
</dbReference>
<keyword evidence="4 6" id="KW-0289">Folate biosynthesis</keyword>
<evidence type="ECO:0000256" key="4">
    <source>
        <dbReference type="ARBA" id="ARBA00022909"/>
    </source>
</evidence>
<evidence type="ECO:0000256" key="1">
    <source>
        <dbReference type="ARBA" id="ARBA00001353"/>
    </source>
</evidence>
<evidence type="ECO:0000256" key="3">
    <source>
        <dbReference type="ARBA" id="ARBA00005708"/>
    </source>
</evidence>
<dbReference type="NCBIfam" id="TIGR00526">
    <property type="entry name" value="folB_dom"/>
    <property type="match status" value="1"/>
</dbReference>
<dbReference type="Gene3D" id="3.30.1130.10">
    <property type="match status" value="1"/>
</dbReference>
<evidence type="ECO:0000313" key="9">
    <source>
        <dbReference type="Proteomes" id="UP000055035"/>
    </source>
</evidence>
<dbReference type="CDD" id="cd00534">
    <property type="entry name" value="DHNA_DHNTPE"/>
    <property type="match status" value="1"/>
</dbReference>
<comment type="caution">
    <text evidence="8">The sequence shown here is derived from an EMBL/GenBank/DDBJ whole genome shotgun (WGS) entry which is preliminary data.</text>
</comment>
<evidence type="ECO:0000256" key="6">
    <source>
        <dbReference type="RuleBase" id="RU362079"/>
    </source>
</evidence>
<protein>
    <recommendedName>
        <fullName evidence="6">7,8-dihydroneopterin aldolase</fullName>
        <ecNumber evidence="6">4.1.2.25</ecNumber>
    </recommendedName>
</protein>
<evidence type="ECO:0000256" key="5">
    <source>
        <dbReference type="ARBA" id="ARBA00023239"/>
    </source>
</evidence>
<dbReference type="InterPro" id="IPR006157">
    <property type="entry name" value="FolB_dom"/>
</dbReference>
<evidence type="ECO:0000256" key="2">
    <source>
        <dbReference type="ARBA" id="ARBA00005013"/>
    </source>
</evidence>
<gene>
    <name evidence="8" type="ORF">Ljor_1074</name>
</gene>
<dbReference type="InterPro" id="IPR043133">
    <property type="entry name" value="GTP-CH-I_C/QueF"/>
</dbReference>
<dbReference type="AlphaFoldDB" id="A0A0W0V9J7"/>
<evidence type="ECO:0000313" key="8">
    <source>
        <dbReference type="EMBL" id="KTD16768.1"/>
    </source>
</evidence>
<comment type="similarity">
    <text evidence="3 6">Belongs to the DHNA family.</text>
</comment>
<dbReference type="STRING" id="456.Ljor_1074"/>
<dbReference type="UniPathway" id="UPA00077">
    <property type="reaction ID" value="UER00154"/>
</dbReference>
<accession>A0A0W0V9J7</accession>
<dbReference type="RefSeq" id="WP_058470600.1">
    <property type="nucleotide sequence ID" value="NZ_CAAAIC010000002.1"/>
</dbReference>
<proteinExistence type="inferred from homology"/>
<dbReference type="NCBIfam" id="TIGR00525">
    <property type="entry name" value="folB"/>
    <property type="match status" value="1"/>
</dbReference>
<comment type="function">
    <text evidence="6">Catalyzes the conversion of 7,8-dihydroneopterin to 6-hydroxymethyl-7,8-dihydropterin.</text>
</comment>
<dbReference type="SUPFAM" id="SSF55620">
    <property type="entry name" value="Tetrahydrobiopterin biosynthesis enzymes-like"/>
    <property type="match status" value="1"/>
</dbReference>
<dbReference type="SMART" id="SM00905">
    <property type="entry name" value="FolB"/>
    <property type="match status" value="1"/>
</dbReference>
<dbReference type="PATRIC" id="fig|456.5.peg.1143"/>
<reference evidence="8 9" key="1">
    <citation type="submission" date="2015-11" db="EMBL/GenBank/DDBJ databases">
        <title>Genomic analysis of 38 Legionella species identifies large and diverse effector repertoires.</title>
        <authorList>
            <person name="Burstein D."/>
            <person name="Amaro F."/>
            <person name="Zusman T."/>
            <person name="Lifshitz Z."/>
            <person name="Cohen O."/>
            <person name="Gilbert J.A."/>
            <person name="Pupko T."/>
            <person name="Shuman H.A."/>
            <person name="Segal G."/>
        </authorList>
    </citation>
    <scope>NUCLEOTIDE SEQUENCE [LARGE SCALE GENOMIC DNA]</scope>
    <source>
        <strain evidence="8 9">BL-540</strain>
    </source>
</reference>
<evidence type="ECO:0000259" key="7">
    <source>
        <dbReference type="SMART" id="SM00905"/>
    </source>
</evidence>